<dbReference type="Gramene" id="ONK71065">
    <property type="protein sequence ID" value="ONK71065"/>
    <property type="gene ID" value="A4U43_C04F4340"/>
</dbReference>
<dbReference type="AlphaFoldDB" id="A0A5P1EY90"/>
<evidence type="ECO:0000313" key="2">
    <source>
        <dbReference type="Proteomes" id="UP000243459"/>
    </source>
</evidence>
<dbReference type="EMBL" id="CM007384">
    <property type="protein sequence ID" value="ONK71065.1"/>
    <property type="molecule type" value="Genomic_DNA"/>
</dbReference>
<evidence type="ECO:0000313" key="1">
    <source>
        <dbReference type="EMBL" id="ONK71065.1"/>
    </source>
</evidence>
<dbReference type="Proteomes" id="UP000243459">
    <property type="component" value="Chromosome 4"/>
</dbReference>
<accession>A0A5P1EY90</accession>
<dbReference type="OMA" id="SACEGTW"/>
<organism evidence="1 2">
    <name type="scientific">Asparagus officinalis</name>
    <name type="common">Garden asparagus</name>
    <dbReference type="NCBI Taxonomy" id="4686"/>
    <lineage>
        <taxon>Eukaryota</taxon>
        <taxon>Viridiplantae</taxon>
        <taxon>Streptophyta</taxon>
        <taxon>Embryophyta</taxon>
        <taxon>Tracheophyta</taxon>
        <taxon>Spermatophyta</taxon>
        <taxon>Magnoliopsida</taxon>
        <taxon>Liliopsida</taxon>
        <taxon>Asparagales</taxon>
        <taxon>Asparagaceae</taxon>
        <taxon>Asparagoideae</taxon>
        <taxon>Asparagus</taxon>
    </lineage>
</organism>
<name>A0A5P1EY90_ASPOF</name>
<protein>
    <submittedName>
        <fullName evidence="1">Uncharacterized protein</fullName>
    </submittedName>
</protein>
<sequence length="196" mass="23411">MNNKHAHDKDEIHQYLDARYISAAEAAWRLFDYNLHRRYPPIERLRYHLSYEQEIYFHDNRYIENVVQSKRCLKTMLIEWFIANQTFENAKDLLYTEFPQKFIWNRQLLVWLPRKKSFAIGRLPFAQPVSGERYYLRMLLNIVRGATNYEFLRTVDNVLHPTFKYACLAMGLLEDDKECDLCLAEASCFSGVAGLR</sequence>
<gene>
    <name evidence="1" type="ORF">A4U43_C04F4340</name>
</gene>
<dbReference type="PANTHER" id="PTHR10492:SF57">
    <property type="entry name" value="ATP-DEPENDENT DNA HELICASE"/>
    <property type="match status" value="1"/>
</dbReference>
<reference evidence="2" key="1">
    <citation type="journal article" date="2017" name="Nat. Commun.">
        <title>The asparagus genome sheds light on the origin and evolution of a young Y chromosome.</title>
        <authorList>
            <person name="Harkess A."/>
            <person name="Zhou J."/>
            <person name="Xu C."/>
            <person name="Bowers J.E."/>
            <person name="Van der Hulst R."/>
            <person name="Ayyampalayam S."/>
            <person name="Mercati F."/>
            <person name="Riccardi P."/>
            <person name="McKain M.R."/>
            <person name="Kakrana A."/>
            <person name="Tang H."/>
            <person name="Ray J."/>
            <person name="Groenendijk J."/>
            <person name="Arikit S."/>
            <person name="Mathioni S.M."/>
            <person name="Nakano M."/>
            <person name="Shan H."/>
            <person name="Telgmann-Rauber A."/>
            <person name="Kanno A."/>
            <person name="Yue Z."/>
            <person name="Chen H."/>
            <person name="Li W."/>
            <person name="Chen Y."/>
            <person name="Xu X."/>
            <person name="Zhang Y."/>
            <person name="Luo S."/>
            <person name="Chen H."/>
            <person name="Gao J."/>
            <person name="Mao Z."/>
            <person name="Pires J.C."/>
            <person name="Luo M."/>
            <person name="Kudrna D."/>
            <person name="Wing R.A."/>
            <person name="Meyers B.C."/>
            <person name="Yi K."/>
            <person name="Kong H."/>
            <person name="Lavrijsen P."/>
            <person name="Sunseri F."/>
            <person name="Falavigna A."/>
            <person name="Ye Y."/>
            <person name="Leebens-Mack J.H."/>
            <person name="Chen G."/>
        </authorList>
    </citation>
    <scope>NUCLEOTIDE SEQUENCE [LARGE SCALE GENOMIC DNA]</scope>
    <source>
        <strain evidence="2">cv. DH0086</strain>
    </source>
</reference>
<dbReference type="PANTHER" id="PTHR10492">
    <property type="match status" value="1"/>
</dbReference>
<proteinExistence type="predicted"/>
<keyword evidence="2" id="KW-1185">Reference proteome</keyword>